<proteinExistence type="predicted"/>
<dbReference type="InterPro" id="IPR040079">
    <property type="entry name" value="Glutathione_S-Trfase"/>
</dbReference>
<dbReference type="EC" id="2.5.1.18" evidence="1"/>
<dbReference type="SFLD" id="SFLDG00358">
    <property type="entry name" value="Main_(cytGST)"/>
    <property type="match status" value="1"/>
</dbReference>
<dbReference type="Pfam" id="PF13409">
    <property type="entry name" value="GST_N_2"/>
    <property type="match status" value="1"/>
</dbReference>
<dbReference type="Gene3D" id="1.20.1050.10">
    <property type="match status" value="1"/>
</dbReference>
<comment type="catalytic activity">
    <reaction evidence="3">
        <text>RX + glutathione = an S-substituted glutathione + a halide anion + H(+)</text>
        <dbReference type="Rhea" id="RHEA:16437"/>
        <dbReference type="ChEBI" id="CHEBI:15378"/>
        <dbReference type="ChEBI" id="CHEBI:16042"/>
        <dbReference type="ChEBI" id="CHEBI:17792"/>
        <dbReference type="ChEBI" id="CHEBI:57925"/>
        <dbReference type="ChEBI" id="CHEBI:90779"/>
        <dbReference type="EC" id="2.5.1.18"/>
    </reaction>
</comment>
<evidence type="ECO:0000256" key="1">
    <source>
        <dbReference type="ARBA" id="ARBA00012452"/>
    </source>
</evidence>
<keyword evidence="2" id="KW-0808">Transferase</keyword>
<dbReference type="SUPFAM" id="SSF47616">
    <property type="entry name" value="GST C-terminal domain-like"/>
    <property type="match status" value="1"/>
</dbReference>
<keyword evidence="7" id="KW-1185">Reference proteome</keyword>
<evidence type="ECO:0000256" key="3">
    <source>
        <dbReference type="ARBA" id="ARBA00047960"/>
    </source>
</evidence>
<dbReference type="SFLD" id="SFLDG01152">
    <property type="entry name" value="Main.3:_Omega-_and_Tau-like"/>
    <property type="match status" value="1"/>
</dbReference>
<evidence type="ECO:0000313" key="7">
    <source>
        <dbReference type="Proteomes" id="UP001642487"/>
    </source>
</evidence>
<reference evidence="6 7" key="1">
    <citation type="submission" date="2024-03" db="EMBL/GenBank/DDBJ databases">
        <authorList>
            <person name="Gkanogiannis A."/>
            <person name="Becerra Lopez-Lavalle L."/>
        </authorList>
    </citation>
    <scope>NUCLEOTIDE SEQUENCE [LARGE SCALE GENOMIC DNA]</scope>
</reference>
<dbReference type="Pfam" id="PF00043">
    <property type="entry name" value="GST_C"/>
    <property type="match status" value="1"/>
</dbReference>
<dbReference type="EMBL" id="OZ021738">
    <property type="protein sequence ID" value="CAK9319925.1"/>
    <property type="molecule type" value="Genomic_DNA"/>
</dbReference>
<dbReference type="InterPro" id="IPR036282">
    <property type="entry name" value="Glutathione-S-Trfase_C_sf"/>
</dbReference>
<dbReference type="SFLD" id="SFLDS00019">
    <property type="entry name" value="Glutathione_Transferase_(cytos"/>
    <property type="match status" value="1"/>
</dbReference>
<organism evidence="6 7">
    <name type="scientific">Citrullus colocynthis</name>
    <name type="common">colocynth</name>
    <dbReference type="NCBI Taxonomy" id="252529"/>
    <lineage>
        <taxon>Eukaryota</taxon>
        <taxon>Viridiplantae</taxon>
        <taxon>Streptophyta</taxon>
        <taxon>Embryophyta</taxon>
        <taxon>Tracheophyta</taxon>
        <taxon>Spermatophyta</taxon>
        <taxon>Magnoliopsida</taxon>
        <taxon>eudicotyledons</taxon>
        <taxon>Gunneridae</taxon>
        <taxon>Pentapetalae</taxon>
        <taxon>rosids</taxon>
        <taxon>fabids</taxon>
        <taxon>Cucurbitales</taxon>
        <taxon>Cucurbitaceae</taxon>
        <taxon>Benincaseae</taxon>
        <taxon>Citrullus</taxon>
    </lineage>
</organism>
<accession>A0ABP0YM40</accession>
<dbReference type="CDD" id="cd03185">
    <property type="entry name" value="GST_C_Tau"/>
    <property type="match status" value="1"/>
</dbReference>
<dbReference type="PANTHER" id="PTHR11260:SF676">
    <property type="entry name" value="GLUTATHIONE S-TRANSFERASE U8"/>
    <property type="match status" value="1"/>
</dbReference>
<evidence type="ECO:0000259" key="5">
    <source>
        <dbReference type="PROSITE" id="PS50405"/>
    </source>
</evidence>
<dbReference type="CDD" id="cd03058">
    <property type="entry name" value="GST_N_Tau"/>
    <property type="match status" value="1"/>
</dbReference>
<dbReference type="Gene3D" id="3.40.30.10">
    <property type="entry name" value="Glutaredoxin"/>
    <property type="match status" value="1"/>
</dbReference>
<dbReference type="SUPFAM" id="SSF52833">
    <property type="entry name" value="Thioredoxin-like"/>
    <property type="match status" value="1"/>
</dbReference>
<dbReference type="InterPro" id="IPR045074">
    <property type="entry name" value="GST_C_Tau"/>
</dbReference>
<name>A0ABP0YM40_9ROSI</name>
<evidence type="ECO:0000256" key="2">
    <source>
        <dbReference type="ARBA" id="ARBA00022679"/>
    </source>
</evidence>
<evidence type="ECO:0000313" key="6">
    <source>
        <dbReference type="EMBL" id="CAK9319925.1"/>
    </source>
</evidence>
<dbReference type="PANTHER" id="PTHR11260">
    <property type="entry name" value="GLUTATHIONE S-TRANSFERASE, GST, SUPERFAMILY, GST DOMAIN CONTAINING"/>
    <property type="match status" value="1"/>
</dbReference>
<dbReference type="PROSITE" id="PS50405">
    <property type="entry name" value="GST_CTER"/>
    <property type="match status" value="1"/>
</dbReference>
<gene>
    <name evidence="6" type="ORF">CITCOLO1_LOCUS11952</name>
</gene>
<evidence type="ECO:0000259" key="4">
    <source>
        <dbReference type="PROSITE" id="PS50404"/>
    </source>
</evidence>
<dbReference type="InterPro" id="IPR010987">
    <property type="entry name" value="Glutathione-S-Trfase_C-like"/>
</dbReference>
<dbReference type="InterPro" id="IPR004046">
    <property type="entry name" value="GST_C"/>
</dbReference>
<feature type="domain" description="GST N-terminal" evidence="4">
    <location>
        <begin position="3"/>
        <end position="79"/>
    </location>
</feature>
<feature type="domain" description="GST C-terminal" evidence="5">
    <location>
        <begin position="60"/>
        <end position="203"/>
    </location>
</feature>
<sequence>MGEKVEVLGAWFSPFSRRVELGLKLKGVEYDYILKKKSHSILKFNPVYKKVPVFVHGGKPIADSILILQYIDETWKHNPILPHILITKLFHSFGPISWMTSKEIKEREEAIAEAGEALRALEEELKGKKFFGGETLGFVDIVANFIAYWSPAMEEALGVQILSNELQKLPRLSQWCHDFLQHPIVKHNLPPKTQLLSFFKAQFGPNNLASSK</sequence>
<dbReference type="InterPro" id="IPR036249">
    <property type="entry name" value="Thioredoxin-like_sf"/>
</dbReference>
<dbReference type="PROSITE" id="PS50404">
    <property type="entry name" value="GST_NTER"/>
    <property type="match status" value="1"/>
</dbReference>
<dbReference type="Proteomes" id="UP001642487">
    <property type="component" value="Chromosome 4"/>
</dbReference>
<dbReference type="InterPro" id="IPR004045">
    <property type="entry name" value="Glutathione_S-Trfase_N"/>
</dbReference>
<dbReference type="InterPro" id="IPR045073">
    <property type="entry name" value="Omega/Tau-like"/>
</dbReference>
<protein>
    <recommendedName>
        <fullName evidence="1">glutathione transferase</fullName>
        <ecNumber evidence="1">2.5.1.18</ecNumber>
    </recommendedName>
</protein>